<dbReference type="SMART" id="SM00823">
    <property type="entry name" value="PKS_PP"/>
    <property type="match status" value="2"/>
</dbReference>
<dbReference type="Proteomes" id="UP001240150">
    <property type="component" value="Chromosome"/>
</dbReference>
<feature type="region of interest" description="Disordered" evidence="5">
    <location>
        <begin position="634"/>
        <end position="657"/>
    </location>
</feature>
<evidence type="ECO:0000256" key="5">
    <source>
        <dbReference type="SAM" id="MobiDB-lite"/>
    </source>
</evidence>
<feature type="region of interest" description="Disordered" evidence="5">
    <location>
        <begin position="1347"/>
        <end position="1370"/>
    </location>
</feature>
<proteinExistence type="predicted"/>
<dbReference type="SUPFAM" id="SSF47336">
    <property type="entry name" value="ACP-like"/>
    <property type="match status" value="2"/>
</dbReference>
<keyword evidence="4" id="KW-0677">Repeat</keyword>
<dbReference type="PROSITE" id="PS00455">
    <property type="entry name" value="AMP_BINDING"/>
    <property type="match status" value="1"/>
</dbReference>
<evidence type="ECO:0000256" key="2">
    <source>
        <dbReference type="ARBA" id="ARBA00022450"/>
    </source>
</evidence>
<dbReference type="PANTHER" id="PTHR45527:SF1">
    <property type="entry name" value="FATTY ACID SYNTHASE"/>
    <property type="match status" value="1"/>
</dbReference>
<evidence type="ECO:0000256" key="1">
    <source>
        <dbReference type="ARBA" id="ARBA00001957"/>
    </source>
</evidence>
<dbReference type="CDD" id="cd19531">
    <property type="entry name" value="LCL_NRPS-like"/>
    <property type="match status" value="2"/>
</dbReference>
<feature type="domain" description="Carrier" evidence="6">
    <location>
        <begin position="2517"/>
        <end position="2592"/>
    </location>
</feature>
<dbReference type="InterPro" id="IPR025110">
    <property type="entry name" value="AMP-bd_C"/>
</dbReference>
<dbReference type="PANTHER" id="PTHR45527">
    <property type="entry name" value="NONRIBOSOMAL PEPTIDE SYNTHETASE"/>
    <property type="match status" value="1"/>
</dbReference>
<dbReference type="Pfam" id="PF13193">
    <property type="entry name" value="AMP-binding_C"/>
    <property type="match status" value="1"/>
</dbReference>
<dbReference type="InterPro" id="IPR029063">
    <property type="entry name" value="SAM-dependent_MTases_sf"/>
</dbReference>
<protein>
    <submittedName>
        <fullName evidence="7">Amino acid adenylation domain-containing protein</fullName>
    </submittedName>
</protein>
<dbReference type="Pfam" id="PF08242">
    <property type="entry name" value="Methyltransf_12"/>
    <property type="match status" value="1"/>
</dbReference>
<dbReference type="InterPro" id="IPR010071">
    <property type="entry name" value="AA_adenyl_dom"/>
</dbReference>
<dbReference type="Gene3D" id="3.30.559.30">
    <property type="entry name" value="Nonribosomal peptide synthetase, condensation domain"/>
    <property type="match status" value="3"/>
</dbReference>
<evidence type="ECO:0000313" key="7">
    <source>
        <dbReference type="EMBL" id="WIM94380.1"/>
    </source>
</evidence>
<dbReference type="Gene3D" id="3.40.50.980">
    <property type="match status" value="4"/>
</dbReference>
<dbReference type="CDD" id="cd02440">
    <property type="entry name" value="AdoMet_MTases"/>
    <property type="match status" value="1"/>
</dbReference>
<dbReference type="CDD" id="cd12117">
    <property type="entry name" value="A_NRPS_Srf_like"/>
    <property type="match status" value="1"/>
</dbReference>
<name>A0ABY8WF67_9ACTN</name>
<dbReference type="Gene3D" id="2.30.38.10">
    <property type="entry name" value="Luciferase, Domain 3"/>
    <property type="match status" value="2"/>
</dbReference>
<dbReference type="SUPFAM" id="SSF52777">
    <property type="entry name" value="CoA-dependent acyltransferases"/>
    <property type="match status" value="6"/>
</dbReference>
<dbReference type="SUPFAM" id="SSF56801">
    <property type="entry name" value="Acetyl-CoA synthetase-like"/>
    <property type="match status" value="2"/>
</dbReference>
<sequence length="3029" mass="329476">MTTDQQNTLDLIRRIRSLPPKRQRALLDLLRKQGVDVSALDGIPRFPRTDGVAPPLSYAQQRLWFLARLDGTSAHYNIPLALRLTGPLDRPALSRALAAVVRRHESLRTRLADRDGVPYQLIGDGEDFAVRSVALTGTARLAEIVQREAVTPFDLERDLPIRAQLLTLAEDDHVLQVTMHHSCSDGWSVGVFLRDLGALYEAFRDGRPDPLAPLPVQYADYAQWQREWLGDDVQARQVAYWQERLAGIDPTLTLPADRERPAVKTYEGRREFFSCPPELLTGLRELSERHGVTLYMTLLAAYAVVLHRYTGQSDVPVGTVVANRNRVETENLVGFFANTLVMRTDLTGDPAFSELLGRVRATALEAYDHQDVPFEAVVDALKLERSLAHAPVFQTMIVLQEAQTEQETRLGAATVSPVEFDFDVTKFDLTLDLRETLTGLAGAVEYNTALFDRETVLRFIAHWTELLAAVVRDPGVAVSRLPLASPAERRQVVEEWNDTARDFAGDRTLHELFEAAVARHPERVALVDADRSWTYAELNAWANRVAHTLRAHGVVPDQPVGLAMERSAEMVAGVYGILKAGGAYLPLEPSYPAARLAGLVESSGVAAVLVQPHLDAAPLAGAAHLLAVHRDGRITDRDGQPVAEERTDDPRAGAEPGGLAYVIHTSGSTGRPKGVMIEHRAAVNRIEWMQNEYRLTEDDVVLQKTPYSFDVSVWEFFWPLLSGARLAVAEPEAHRDPAALVAAINRFGVTTLHFVPSMLRSMVAEPGWSGCTTVRRVFASGEALPADLCAAHYARHRAPLHNLYGPTEAAVDVSHWTVPADQVPRVIPIGRPIQNIRLYVLNDALDPQGIGCVGQLHIAGAGLARGYLRQPELTRERFVPDPFGAGPDARLYRTGDLARWRADGTLEFLGRADDQVKLRGFRIELGEIEHRLAEHPMVRACAVVVREDQPGDQRLTGYVVPAGETTDALRDDLVRHLERTLPEYQVPSAFVLLDALPLTTHGKLDRKALPAPDIGAFVQSAYVAPATPTERILAELWADLLGFDAGRVGAGDNFFALGGHSLLITSLVARLAAAGLHATVWDVFSAPALSDLAALIDGAGTGGTEFQVPPNAIPAGCERITPEMLPLVQLNQEQIDAIVAGVPGGAPNLQDVYPLVPAQEGILFHHLVDPENDPYLMSALFVADDETAAATFTAAVQAVIDRHDVLRTAVVTAGLPEPVQVVHRSVELPVGRVRLDPARDAEEQARELLHHPAPMPVGRAPLFRLLIAEDAGSGRRYLLLAFHHLIEDATSLRLIMEELAAHVCDRAESLAPPAAYRDFVAHTRHQLATGDAEAYFRETLGDVAEPTTPFGLTDVRGDGRRTRKPRRSLDPALTERLRAEAKRLRLSPACLFHAACALVIGAAAGRDDVVFGTVMSGRLQGVPGVDRMLGNFINTLPLRVRLAGRTVRELIADVDTGLKELIAREQSSLSVAQRATGLDSDAPLFSAAVNFRHFEPRRGDAAQTSRVEERGIRWLASMDRTNYPMGISLDDLGTELSLTVQVEDRVEPEALLEYVETALGGIVSALAADDGTGTAALDVDVLPAAERRRQLAEWNGTGAGHPHDRCLAELFEEQVARRPGEVAVRHGDRTLTFAELNARANRVAHHLRRCGIGPDTLVGLCVDRSPELVIGMLGILKAGGAYVPIDPGYPEDRIHTLLQGAGVGVLLTRSDLPATLFEAVPEVVHLDTADFGDLPEHDLSRAETGLTPEHLAYAIFTSGSTGRPKGVLVEQRGVVRLLRNPDYFPPSDDTVFLHHSSISFDAGTQEVLTPLVAGGRLVLLDGDNKDVERLLDCVARTGVTTMLLSAAFLPAFAEAAEGRDLPLTYLAVVGEAFSARDVRRLFAAQPGLTVVNGYGPTENSIASTYHVIPRDLDENARIPIGRPVPRSTAYVTDSRLRLVPAGVAGELCVGGAGVARGYLDDPDLTAARFVPDPFGDEPGGRLYRTGDLARHLPDGTLEFLGRIDDQVKVRGFRVEPGEVESALQTHPAVHSAVVVPFASGETRSLAAYVRPTEEWLDTATAEQNTEHLEQWQKVFEDQYAEPAPAADATEGMNLAGWQSSYTGEPIPEPQMLEWIEGTVQRIADLRPKRLLEVGCGTGLLLFRYAESCTAVHALDISAAVLAEVRRGVERRGWSHVTLAHGDALSVQDLAGSTFDTVVLNSVVQYFPNRLYLEEVITRLLPLVADGGRILLGDIRNLDLFAEHLVAVERGRGGSRSTVASLAAQVQRRRRQETELLVSPTWFARLADRLPDVTGVDVLVKRGTGDNEMLAYRYDVVLTKGATRSAGPLPWRTATTAGELRDLLSDGAPDRFGVTGLTNPRIAEDVRVARGLTRWASTRQVDPLPAGTRLTATAAAEVAELEAVLAYAEELGYRVAATWSQDRPDGLDLVLGRGELPPVLARSPYRSAASANNPQIGRLIPPMVRTLKEHLATRLPDYLVPSAFVLLEELPVTPNGKVDKRALPAPDEADVATETYVPPRTETQRTLCRLMAGVLGLNRVGLRDTFFDLGGHSLLATRLTLRVKKELKAELPLQLILTGATVEEMAAVLAPAEPEPVPAAAQARPDEPAPLALQQRDLWFLRPSADDNVQLAIRVTGPLDRDAWTTAVRAVVGRHAILRTSYLVDGDEVRQRVNEDTAIEVPVLPVDDEAAVTEWLRAERARPFAPEDPFAIRVHLLALSGTDHVAVVTRPWGVFDGWSTGILLSDLGTAYQSAVHDGTGELPPLPLRYADFAREQRDTVGAAELDRQREYWSERLAGLPVLSLRTDYPRPPIRSYVGATVPVRVGAGLLDRLRALGQERGATLYMTLLSGFATLLGGITADREVLIGSPVTNRSRPELEELVGYFVNTVPMRLDISPELSFGALLGQVRQVSAEAQEHKDLPFRDLPGSPSCQVMFNLVPAAPAAASAEAGGIAVTPLAVESGTAKHDLNLSLQDTGDGLAGYLEYSGDLFGRRTATRLADAYAALLHAVAADPDGTLAELRDRVEGAR</sequence>
<feature type="domain" description="Carrier" evidence="6">
    <location>
        <begin position="1024"/>
        <end position="1100"/>
    </location>
</feature>
<feature type="compositionally biased region" description="Basic and acidic residues" evidence="5">
    <location>
        <begin position="634"/>
        <end position="652"/>
    </location>
</feature>
<evidence type="ECO:0000313" key="8">
    <source>
        <dbReference type="Proteomes" id="UP001240150"/>
    </source>
</evidence>
<dbReference type="Gene3D" id="3.30.559.10">
    <property type="entry name" value="Chloramphenicol acetyltransferase-like domain"/>
    <property type="match status" value="3"/>
</dbReference>
<dbReference type="InterPro" id="IPR045851">
    <property type="entry name" value="AMP-bd_C_sf"/>
</dbReference>
<evidence type="ECO:0000259" key="6">
    <source>
        <dbReference type="PROSITE" id="PS50075"/>
    </source>
</evidence>
<keyword evidence="3" id="KW-0597">Phosphoprotein</keyword>
<dbReference type="NCBIfam" id="NF003417">
    <property type="entry name" value="PRK04813.1"/>
    <property type="match status" value="3"/>
</dbReference>
<gene>
    <name evidence="7" type="ORF">ACTOB_006400</name>
</gene>
<dbReference type="Pfam" id="PF00501">
    <property type="entry name" value="AMP-binding"/>
    <property type="match status" value="2"/>
</dbReference>
<dbReference type="NCBIfam" id="TIGR01733">
    <property type="entry name" value="AA-adenyl-dom"/>
    <property type="match status" value="2"/>
</dbReference>
<dbReference type="CDD" id="cd19544">
    <property type="entry name" value="E-C_NRPS"/>
    <property type="match status" value="1"/>
</dbReference>
<keyword evidence="2" id="KW-0596">Phosphopantetheine</keyword>
<accession>A0ABY8WF67</accession>
<dbReference type="InterPro" id="IPR013217">
    <property type="entry name" value="Methyltransf_12"/>
</dbReference>
<dbReference type="Pfam" id="PF00550">
    <property type="entry name" value="PP-binding"/>
    <property type="match status" value="2"/>
</dbReference>
<dbReference type="InterPro" id="IPR020845">
    <property type="entry name" value="AMP-binding_CS"/>
</dbReference>
<reference evidence="7 8" key="1">
    <citation type="submission" date="2023-06" db="EMBL/GenBank/DDBJ databases">
        <authorList>
            <person name="Yushchuk O."/>
            <person name="Binda E."/>
            <person name="Ruckert-Reed C."/>
            <person name="Fedorenko V."/>
            <person name="Kalinowski J."/>
            <person name="Marinelli F."/>
        </authorList>
    </citation>
    <scope>NUCLEOTIDE SEQUENCE [LARGE SCALE GENOMIC DNA]</scope>
    <source>
        <strain evidence="7 8">NRRL 3884</strain>
    </source>
</reference>
<evidence type="ECO:0000256" key="4">
    <source>
        <dbReference type="ARBA" id="ARBA00022737"/>
    </source>
</evidence>
<dbReference type="CDD" id="cd17646">
    <property type="entry name" value="A_NRPS_AB3403-like"/>
    <property type="match status" value="1"/>
</dbReference>
<dbReference type="InterPro" id="IPR020806">
    <property type="entry name" value="PKS_PP-bd"/>
</dbReference>
<dbReference type="InterPro" id="IPR000873">
    <property type="entry name" value="AMP-dep_synth/lig_dom"/>
</dbReference>
<dbReference type="PROSITE" id="PS50075">
    <property type="entry name" value="CARRIER"/>
    <property type="match status" value="2"/>
</dbReference>
<dbReference type="SUPFAM" id="SSF53335">
    <property type="entry name" value="S-adenosyl-L-methionine-dependent methyltransferases"/>
    <property type="match status" value="1"/>
</dbReference>
<dbReference type="Gene3D" id="3.30.300.30">
    <property type="match status" value="3"/>
</dbReference>
<dbReference type="InterPro" id="IPR009081">
    <property type="entry name" value="PP-bd_ACP"/>
</dbReference>
<dbReference type="EMBL" id="CP126980">
    <property type="protein sequence ID" value="WIM94380.1"/>
    <property type="molecule type" value="Genomic_DNA"/>
</dbReference>
<dbReference type="InterPro" id="IPR036736">
    <property type="entry name" value="ACP-like_sf"/>
</dbReference>
<dbReference type="RefSeq" id="WP_284915583.1">
    <property type="nucleotide sequence ID" value="NZ_CP126980.1"/>
</dbReference>
<dbReference type="Gene3D" id="1.10.1200.10">
    <property type="entry name" value="ACP-like"/>
    <property type="match status" value="2"/>
</dbReference>
<dbReference type="Gene3D" id="3.40.50.150">
    <property type="entry name" value="Vaccinia Virus protein VP39"/>
    <property type="match status" value="1"/>
</dbReference>
<dbReference type="InterPro" id="IPR023213">
    <property type="entry name" value="CAT-like_dom_sf"/>
</dbReference>
<dbReference type="InterPro" id="IPR001242">
    <property type="entry name" value="Condensation_dom"/>
</dbReference>
<dbReference type="Pfam" id="PF00668">
    <property type="entry name" value="Condensation"/>
    <property type="match status" value="3"/>
</dbReference>
<keyword evidence="8" id="KW-1185">Reference proteome</keyword>
<evidence type="ECO:0000256" key="3">
    <source>
        <dbReference type="ARBA" id="ARBA00022553"/>
    </source>
</evidence>
<comment type="cofactor">
    <cofactor evidence="1">
        <name>pantetheine 4'-phosphate</name>
        <dbReference type="ChEBI" id="CHEBI:47942"/>
    </cofactor>
</comment>
<organism evidence="7 8">
    <name type="scientific">Actinoplanes oblitus</name>
    <dbReference type="NCBI Taxonomy" id="3040509"/>
    <lineage>
        <taxon>Bacteria</taxon>
        <taxon>Bacillati</taxon>
        <taxon>Actinomycetota</taxon>
        <taxon>Actinomycetes</taxon>
        <taxon>Micromonosporales</taxon>
        <taxon>Micromonosporaceae</taxon>
        <taxon>Actinoplanes</taxon>
    </lineage>
</organism>